<dbReference type="Pfam" id="PF00466">
    <property type="entry name" value="Ribosomal_L10"/>
    <property type="match status" value="1"/>
</dbReference>
<evidence type="ECO:0000256" key="3">
    <source>
        <dbReference type="ARBA" id="ARBA00011117"/>
    </source>
</evidence>
<evidence type="ECO:0000256" key="4">
    <source>
        <dbReference type="ARBA" id="ARBA00022490"/>
    </source>
</evidence>
<dbReference type="Gene3D" id="3.90.105.20">
    <property type="match status" value="1"/>
</dbReference>
<reference evidence="10 11" key="1">
    <citation type="submission" date="2020-08" db="EMBL/GenBank/DDBJ databases">
        <authorList>
            <person name="Koutsovoulos G."/>
            <person name="Danchin GJ E."/>
        </authorList>
    </citation>
    <scope>NUCLEOTIDE SEQUENCE [LARGE SCALE GENOMIC DNA]</scope>
</reference>
<dbReference type="InterPro" id="IPR043141">
    <property type="entry name" value="Ribosomal_uL10-like_sf"/>
</dbReference>
<dbReference type="EMBL" id="CAJEWN010002027">
    <property type="protein sequence ID" value="CAD2201527.1"/>
    <property type="molecule type" value="Genomic_DNA"/>
</dbReference>
<dbReference type="InterPro" id="IPR051742">
    <property type="entry name" value="Ribosome_Assembly_uL10"/>
</dbReference>
<protein>
    <recommendedName>
        <fullName evidence="6">Ribosome assembly factor mrt4</fullName>
    </recommendedName>
</protein>
<dbReference type="GO" id="GO:0006364">
    <property type="term" value="P:rRNA processing"/>
    <property type="evidence" value="ECO:0007669"/>
    <property type="project" value="TreeGrafter"/>
</dbReference>
<name>A0A6V7XTA2_MELEN</name>
<dbReference type="FunFam" id="3.90.105.20:FF:000003">
    <property type="entry name" value="Ribosome assembly factor mrt4"/>
    <property type="match status" value="1"/>
</dbReference>
<dbReference type="InterPro" id="IPR033867">
    <property type="entry name" value="Mrt4"/>
</dbReference>
<dbReference type="EMBL" id="CAJEWN010000102">
    <property type="protein sequence ID" value="CAD2164134.1"/>
    <property type="molecule type" value="Genomic_DNA"/>
</dbReference>
<dbReference type="PANTHER" id="PTHR45841">
    <property type="entry name" value="MRNA TURNOVER PROTEIN 4 MRTO4"/>
    <property type="match status" value="1"/>
</dbReference>
<dbReference type="FunFam" id="3.30.70.1730:FF:000005">
    <property type="entry name" value="Ribosome assembly factor mrt4"/>
    <property type="match status" value="1"/>
</dbReference>
<dbReference type="Proteomes" id="UP000580250">
    <property type="component" value="Unassembled WGS sequence"/>
</dbReference>
<dbReference type="InterPro" id="IPR001790">
    <property type="entry name" value="Ribosomal_uL10"/>
</dbReference>
<keyword evidence="6" id="KW-0690">Ribosome biogenesis</keyword>
<dbReference type="InterPro" id="IPR040637">
    <property type="entry name" value="Ribosomal_uL10-like_insert"/>
</dbReference>
<dbReference type="GO" id="GO:0000956">
    <property type="term" value="P:nuclear-transcribed mRNA catabolic process"/>
    <property type="evidence" value="ECO:0007669"/>
    <property type="project" value="TreeGrafter"/>
</dbReference>
<evidence type="ECO:0000313" key="11">
    <source>
        <dbReference type="Proteomes" id="UP000580250"/>
    </source>
</evidence>
<dbReference type="GO" id="GO:0005737">
    <property type="term" value="C:cytoplasm"/>
    <property type="evidence" value="ECO:0007669"/>
    <property type="project" value="UniProtKB-SubCell"/>
</dbReference>
<organism evidence="10 11">
    <name type="scientific">Meloidogyne enterolobii</name>
    <name type="common">Root-knot nematode worm</name>
    <name type="synonym">Meloidogyne mayaguensis</name>
    <dbReference type="NCBI Taxonomy" id="390850"/>
    <lineage>
        <taxon>Eukaryota</taxon>
        <taxon>Metazoa</taxon>
        <taxon>Ecdysozoa</taxon>
        <taxon>Nematoda</taxon>
        <taxon>Chromadorea</taxon>
        <taxon>Rhabditida</taxon>
        <taxon>Tylenchina</taxon>
        <taxon>Tylenchomorpha</taxon>
        <taxon>Tylenchoidea</taxon>
        <taxon>Meloidogynidae</taxon>
        <taxon>Meloidogyninae</taxon>
        <taxon>Meloidogyne</taxon>
    </lineage>
</organism>
<dbReference type="EMBL" id="CAJEWN010002211">
    <property type="protein sequence ID" value="CAD2202528.1"/>
    <property type="molecule type" value="Genomic_DNA"/>
</dbReference>
<evidence type="ECO:0000313" key="8">
    <source>
        <dbReference type="EMBL" id="CAD2164134.1"/>
    </source>
</evidence>
<evidence type="ECO:0000313" key="9">
    <source>
        <dbReference type="EMBL" id="CAD2201527.1"/>
    </source>
</evidence>
<gene>
    <name evidence="8" type="ORF">MENT_LOCUS16403</name>
    <name evidence="9" type="ORF">MENT_LOCUS55089</name>
    <name evidence="10" type="ORF">MENT_LOCUS56165</name>
</gene>
<comment type="subcellular location">
    <subcellularLocation>
        <location evidence="6">Cytoplasm</location>
    </subcellularLocation>
    <subcellularLocation>
        <location evidence="6">Nucleus</location>
        <location evidence="6">Nucleolus</location>
    </subcellularLocation>
</comment>
<keyword evidence="5 6" id="KW-0539">Nucleus</keyword>
<dbReference type="AlphaFoldDB" id="A0A6V7XTA2"/>
<dbReference type="SUPFAM" id="SSF160369">
    <property type="entry name" value="Ribosomal protein L10-like"/>
    <property type="match status" value="1"/>
</dbReference>
<evidence type="ECO:0000256" key="6">
    <source>
        <dbReference type="RuleBase" id="RU364039"/>
    </source>
</evidence>
<dbReference type="GO" id="GO:0005730">
    <property type="term" value="C:nucleolus"/>
    <property type="evidence" value="ECO:0007669"/>
    <property type="project" value="UniProtKB-SubCell"/>
</dbReference>
<accession>A0A6V7XTA2</accession>
<dbReference type="PANTHER" id="PTHR45841:SF1">
    <property type="entry name" value="MRNA TURNOVER PROTEIN 4 HOMOLOG"/>
    <property type="match status" value="1"/>
</dbReference>
<evidence type="ECO:0000259" key="7">
    <source>
        <dbReference type="Pfam" id="PF17777"/>
    </source>
</evidence>
<comment type="subunit">
    <text evidence="3 6">Associates with the pre-60S ribosomal particle.</text>
</comment>
<dbReference type="CDD" id="cd05796">
    <property type="entry name" value="Ribosomal_P0_like"/>
    <property type="match status" value="1"/>
</dbReference>
<proteinExistence type="inferred from homology"/>
<dbReference type="GO" id="GO:0003723">
    <property type="term" value="F:RNA binding"/>
    <property type="evidence" value="ECO:0007669"/>
    <property type="project" value="TreeGrafter"/>
</dbReference>
<comment type="caution">
    <text evidence="10">The sequence shown here is derived from an EMBL/GenBank/DDBJ whole genome shotgun (WGS) entry which is preliminary data.</text>
</comment>
<dbReference type="InterPro" id="IPR043164">
    <property type="entry name" value="Ribosomal_uL10-like_insert_sf"/>
</dbReference>
<evidence type="ECO:0000313" key="10">
    <source>
        <dbReference type="EMBL" id="CAD2202528.1"/>
    </source>
</evidence>
<dbReference type="OrthoDB" id="10262308at2759"/>
<evidence type="ECO:0000256" key="1">
    <source>
        <dbReference type="ARBA" id="ARBA00004046"/>
    </source>
</evidence>
<sequence>MPKSKRDKIVSLTKVKKKTKETKGKLIDEVRECISKYNNLFVFSTANLRSNILIKIRQHFKQNSRIFYGRNGVMAVALGKTPEQEVENGLYNVAQMLKGPCGLMFTNEKKNNICKFFDQFSEEEFARAGDLAPFEIVIPAGPVHVDDDGEDDKEHKKWVTGSFEPQLRKLGLQTHLNNGKIELLERFVVCKEGDKLSSDQTKILRHFGRRLVEFRITLLAFWSKKKGFKRFKEAVDDNTEKMDED</sequence>
<dbReference type="GO" id="GO:0000027">
    <property type="term" value="P:ribosomal large subunit assembly"/>
    <property type="evidence" value="ECO:0007669"/>
    <property type="project" value="InterPro"/>
</dbReference>
<evidence type="ECO:0000256" key="2">
    <source>
        <dbReference type="ARBA" id="ARBA00008889"/>
    </source>
</evidence>
<comment type="function">
    <text evidence="1 6">Component of the ribosome assembly machinery. Nuclear paralog of the ribosomal protein P0, it binds pre-60S subunits at an early stage of assembly in the nucleolus, and is replaced by P0 in cytoplasmic pre-60S subunits and mature 80S ribosomes.</text>
</comment>
<dbReference type="Gene3D" id="3.30.70.1730">
    <property type="match status" value="1"/>
</dbReference>
<dbReference type="Pfam" id="PF17777">
    <property type="entry name" value="RL10P_insert"/>
    <property type="match status" value="1"/>
</dbReference>
<keyword evidence="4 6" id="KW-0963">Cytoplasm</keyword>
<dbReference type="GO" id="GO:0030687">
    <property type="term" value="C:preribosome, large subunit precursor"/>
    <property type="evidence" value="ECO:0007669"/>
    <property type="project" value="TreeGrafter"/>
</dbReference>
<feature type="domain" description="Large ribosomal subunit protein uL10-like insertion" evidence="7">
    <location>
        <begin position="126"/>
        <end position="208"/>
    </location>
</feature>
<comment type="similarity">
    <text evidence="2 6">Belongs to the universal ribosomal protein uL10 family.</text>
</comment>
<evidence type="ECO:0000256" key="5">
    <source>
        <dbReference type="ARBA" id="ARBA00023242"/>
    </source>
</evidence>